<feature type="domain" description="YCII-related" evidence="2">
    <location>
        <begin position="1"/>
        <end position="112"/>
    </location>
</feature>
<dbReference type="InterPro" id="IPR005545">
    <property type="entry name" value="YCII"/>
</dbReference>
<protein>
    <submittedName>
        <fullName evidence="3">YciI family protein</fullName>
    </submittedName>
</protein>
<dbReference type="EMBL" id="BAAALT010000086">
    <property type="protein sequence ID" value="GAA1807326.1"/>
    <property type="molecule type" value="Genomic_DNA"/>
</dbReference>
<dbReference type="SUPFAM" id="SSF54909">
    <property type="entry name" value="Dimeric alpha+beta barrel"/>
    <property type="match status" value="1"/>
</dbReference>
<evidence type="ECO:0000256" key="1">
    <source>
        <dbReference type="ARBA" id="ARBA00007689"/>
    </source>
</evidence>
<name>A0ABN2M2P7_9ACTN</name>
<dbReference type="RefSeq" id="WP_344131725.1">
    <property type="nucleotide sequence ID" value="NZ_BAAALT010000086.1"/>
</dbReference>
<reference evidence="3 4" key="1">
    <citation type="journal article" date="2019" name="Int. J. Syst. Evol. Microbiol.">
        <title>The Global Catalogue of Microorganisms (GCM) 10K type strain sequencing project: providing services to taxonomists for standard genome sequencing and annotation.</title>
        <authorList>
            <consortium name="The Broad Institute Genomics Platform"/>
            <consortium name="The Broad Institute Genome Sequencing Center for Infectious Disease"/>
            <person name="Wu L."/>
            <person name="Ma J."/>
        </authorList>
    </citation>
    <scope>NUCLEOTIDE SEQUENCE [LARGE SCALE GENOMIC DNA]</scope>
    <source>
        <strain evidence="3 4">JCM 13250</strain>
    </source>
</reference>
<dbReference type="PANTHER" id="PTHR35174:SF3">
    <property type="entry name" value="BLL7171 PROTEIN"/>
    <property type="match status" value="1"/>
</dbReference>
<organism evidence="3 4">
    <name type="scientific">Luedemannella flava</name>
    <dbReference type="NCBI Taxonomy" id="349316"/>
    <lineage>
        <taxon>Bacteria</taxon>
        <taxon>Bacillati</taxon>
        <taxon>Actinomycetota</taxon>
        <taxon>Actinomycetes</taxon>
        <taxon>Micromonosporales</taxon>
        <taxon>Micromonosporaceae</taxon>
        <taxon>Luedemannella</taxon>
    </lineage>
</organism>
<dbReference type="InterPro" id="IPR011008">
    <property type="entry name" value="Dimeric_a/b-barrel"/>
</dbReference>
<dbReference type="Proteomes" id="UP001500218">
    <property type="component" value="Unassembled WGS sequence"/>
</dbReference>
<evidence type="ECO:0000259" key="2">
    <source>
        <dbReference type="Pfam" id="PF03795"/>
    </source>
</evidence>
<dbReference type="Gene3D" id="3.30.70.1060">
    <property type="entry name" value="Dimeric alpha+beta barrel"/>
    <property type="match status" value="1"/>
</dbReference>
<sequence length="119" mass="13114">MKYMIMMFGDAGTMMEEKSKEWITEMIQFMTDLDKELAANGEFVFGEGLADSVQAKTMTMVDGTPVVTDGPFAESKESLIGFWVVDVADEQRVLEIAGRIVAYSGKLEIRPIPGGPPEL</sequence>
<dbReference type="Pfam" id="PF03795">
    <property type="entry name" value="YCII"/>
    <property type="match status" value="1"/>
</dbReference>
<gene>
    <name evidence="3" type="ORF">GCM10009682_31470</name>
</gene>
<accession>A0ABN2M2P7</accession>
<evidence type="ECO:0000313" key="3">
    <source>
        <dbReference type="EMBL" id="GAA1807326.1"/>
    </source>
</evidence>
<keyword evidence="4" id="KW-1185">Reference proteome</keyword>
<comment type="caution">
    <text evidence="3">The sequence shown here is derived from an EMBL/GenBank/DDBJ whole genome shotgun (WGS) entry which is preliminary data.</text>
</comment>
<proteinExistence type="inferred from homology"/>
<dbReference type="PANTHER" id="PTHR35174">
    <property type="entry name" value="BLL7171 PROTEIN-RELATED"/>
    <property type="match status" value="1"/>
</dbReference>
<evidence type="ECO:0000313" key="4">
    <source>
        <dbReference type="Proteomes" id="UP001500218"/>
    </source>
</evidence>
<comment type="similarity">
    <text evidence="1">Belongs to the YciI family.</text>
</comment>